<reference evidence="1 2" key="1">
    <citation type="submission" date="2021-03" db="EMBL/GenBank/DDBJ databases">
        <title>Genomic Encyclopedia of Type Strains, Phase IV (KMG-IV): sequencing the most valuable type-strain genomes for metagenomic binning, comparative biology and taxonomic classification.</title>
        <authorList>
            <person name="Goeker M."/>
        </authorList>
    </citation>
    <scope>NUCLEOTIDE SEQUENCE [LARGE SCALE GENOMIC DNA]</scope>
    <source>
        <strain evidence="1 2">DSM 14349</strain>
    </source>
</reference>
<accession>A0ABS4FVP3</accession>
<comment type="caution">
    <text evidence="1">The sequence shown here is derived from an EMBL/GenBank/DDBJ whole genome shotgun (WGS) entry which is preliminary data.</text>
</comment>
<organism evidence="1 2">
    <name type="scientific">Paenibacillus turicensis</name>
    <dbReference type="NCBI Taxonomy" id="160487"/>
    <lineage>
        <taxon>Bacteria</taxon>
        <taxon>Bacillati</taxon>
        <taxon>Bacillota</taxon>
        <taxon>Bacilli</taxon>
        <taxon>Bacillales</taxon>
        <taxon>Paenibacillaceae</taxon>
        <taxon>Paenibacillus</taxon>
    </lineage>
</organism>
<protein>
    <submittedName>
        <fullName evidence="1">Uncharacterized protein</fullName>
    </submittedName>
</protein>
<evidence type="ECO:0000313" key="2">
    <source>
        <dbReference type="Proteomes" id="UP001519272"/>
    </source>
</evidence>
<dbReference type="Proteomes" id="UP001519272">
    <property type="component" value="Unassembled WGS sequence"/>
</dbReference>
<keyword evidence="2" id="KW-1185">Reference proteome</keyword>
<gene>
    <name evidence="1" type="ORF">J2Z32_003258</name>
</gene>
<sequence>MNKNVSWLLKMTAVVILLALGTFVATRFLPQFATSIEQPIEQQQAVDHEDDITLTIDGNNFIPDVTRSIHFEYMKDLTLRDALRSSNLIILNENGTAIQSVGNVALDTSLAWGVKLNQKELKASKWGTKLKIGDHISVYVTSTRLYPENTMEGSLVLSVQGGIHKPELRRYFLTKFKEGITVRDLLVSSGIVQLTPNYKQILAVSGYHCDATEQWVLKVNKKVLIEAGLDMRLSANDVVDIELVRY</sequence>
<dbReference type="EMBL" id="JAGGKG010000017">
    <property type="protein sequence ID" value="MBP1906594.1"/>
    <property type="molecule type" value="Genomic_DNA"/>
</dbReference>
<proteinExistence type="predicted"/>
<dbReference type="RefSeq" id="WP_210090195.1">
    <property type="nucleotide sequence ID" value="NZ_JAGGKG010000017.1"/>
</dbReference>
<evidence type="ECO:0000313" key="1">
    <source>
        <dbReference type="EMBL" id="MBP1906594.1"/>
    </source>
</evidence>
<name>A0ABS4FVP3_9BACL</name>